<dbReference type="Gene3D" id="1.10.1740.10">
    <property type="match status" value="1"/>
</dbReference>
<organism evidence="5 6">
    <name type="scientific">Salegentibacter agarivorans</name>
    <dbReference type="NCBI Taxonomy" id="345907"/>
    <lineage>
        <taxon>Bacteria</taxon>
        <taxon>Pseudomonadati</taxon>
        <taxon>Bacteroidota</taxon>
        <taxon>Flavobacteriia</taxon>
        <taxon>Flavobacteriales</taxon>
        <taxon>Flavobacteriaceae</taxon>
        <taxon>Salegentibacter</taxon>
    </lineage>
</organism>
<dbReference type="InterPro" id="IPR013324">
    <property type="entry name" value="RNA_pol_sigma_r3/r4-like"/>
</dbReference>
<dbReference type="Proteomes" id="UP000199116">
    <property type="component" value="Unassembled WGS sequence"/>
</dbReference>
<dbReference type="InterPro" id="IPR039425">
    <property type="entry name" value="RNA_pol_sigma-70-like"/>
</dbReference>
<dbReference type="AlphaFoldDB" id="A0A1I2Q482"/>
<accession>A0A1I2Q482</accession>
<reference evidence="6" key="1">
    <citation type="submission" date="2016-10" db="EMBL/GenBank/DDBJ databases">
        <authorList>
            <person name="Varghese N."/>
            <person name="Submissions S."/>
        </authorList>
    </citation>
    <scope>NUCLEOTIDE SEQUENCE [LARGE SCALE GENOMIC DNA]</scope>
    <source>
        <strain evidence="6">DSM 23515</strain>
    </source>
</reference>
<dbReference type="InterPro" id="IPR013325">
    <property type="entry name" value="RNA_pol_sigma_r2"/>
</dbReference>
<keyword evidence="2" id="KW-0805">Transcription regulation</keyword>
<evidence type="ECO:0000256" key="2">
    <source>
        <dbReference type="ARBA" id="ARBA00023015"/>
    </source>
</evidence>
<dbReference type="SUPFAM" id="SSF88946">
    <property type="entry name" value="Sigma2 domain of RNA polymerase sigma factors"/>
    <property type="match status" value="1"/>
</dbReference>
<keyword evidence="6" id="KW-1185">Reference proteome</keyword>
<protein>
    <submittedName>
        <fullName evidence="5">RNA polymerase sigma factor, sigma-70 family</fullName>
    </submittedName>
</protein>
<evidence type="ECO:0000313" key="6">
    <source>
        <dbReference type="Proteomes" id="UP000199116"/>
    </source>
</evidence>
<sequence>MLQRIFKLLQQGHPDALELIYSRYNRSLFWLGKKIIKDEFVIENILQDTFLILWKKRDRIEEPEHIYSFLRYVMKTECIYYYCKPRNKFQRSVSRLDYFGNYQEYMHGYDPEEKDEHLKGQEADQKAFDRIRSVLPLLSSERKLLIELCLKYGFQYKAIAQAMGTSTAKTSIEVKSAIEDIKNIINKGSSLEAKPKPMLAVKIQGSMTREQEKVLQLRTEKKYSFADIASELNLSQKEVHEEFMVAYKLMQLKHEQQQSA</sequence>
<comment type="similarity">
    <text evidence="1">Belongs to the sigma-70 factor family. ECF subfamily.</text>
</comment>
<evidence type="ECO:0000256" key="1">
    <source>
        <dbReference type="ARBA" id="ARBA00010641"/>
    </source>
</evidence>
<dbReference type="GO" id="GO:0016987">
    <property type="term" value="F:sigma factor activity"/>
    <property type="evidence" value="ECO:0007669"/>
    <property type="project" value="UniProtKB-KW"/>
</dbReference>
<gene>
    <name evidence="5" type="ORF">SAMN04488033_1414</name>
</gene>
<dbReference type="GO" id="GO:0006352">
    <property type="term" value="P:DNA-templated transcription initiation"/>
    <property type="evidence" value="ECO:0007669"/>
    <property type="project" value="InterPro"/>
</dbReference>
<keyword evidence="3" id="KW-0731">Sigma factor</keyword>
<evidence type="ECO:0000256" key="3">
    <source>
        <dbReference type="ARBA" id="ARBA00023082"/>
    </source>
</evidence>
<dbReference type="InterPro" id="IPR014284">
    <property type="entry name" value="RNA_pol_sigma-70_dom"/>
</dbReference>
<dbReference type="PANTHER" id="PTHR43133:SF46">
    <property type="entry name" value="RNA POLYMERASE SIGMA-70 FACTOR ECF SUBFAMILY"/>
    <property type="match status" value="1"/>
</dbReference>
<evidence type="ECO:0000313" key="5">
    <source>
        <dbReference type="EMBL" id="SFG22483.1"/>
    </source>
</evidence>
<dbReference type="EMBL" id="FOOH01000041">
    <property type="protein sequence ID" value="SFG22483.1"/>
    <property type="molecule type" value="Genomic_DNA"/>
</dbReference>
<name>A0A1I2Q482_9FLAO</name>
<dbReference type="PANTHER" id="PTHR43133">
    <property type="entry name" value="RNA POLYMERASE ECF-TYPE SIGMA FACTO"/>
    <property type="match status" value="1"/>
</dbReference>
<dbReference type="NCBIfam" id="TIGR02937">
    <property type="entry name" value="sigma70-ECF"/>
    <property type="match status" value="1"/>
</dbReference>
<proteinExistence type="inferred from homology"/>
<dbReference type="RefSeq" id="WP_093306553.1">
    <property type="nucleotide sequence ID" value="NZ_FOOH01000041.1"/>
</dbReference>
<keyword evidence="4" id="KW-0804">Transcription</keyword>
<dbReference type="SUPFAM" id="SSF88659">
    <property type="entry name" value="Sigma3 and sigma4 domains of RNA polymerase sigma factors"/>
    <property type="match status" value="1"/>
</dbReference>
<evidence type="ECO:0000256" key="4">
    <source>
        <dbReference type="ARBA" id="ARBA00023163"/>
    </source>
</evidence>